<feature type="compositionally biased region" description="Basic and acidic residues" evidence="1">
    <location>
        <begin position="329"/>
        <end position="338"/>
    </location>
</feature>
<gene>
    <name evidence="4" type="primary">LOC132709067</name>
</gene>
<sequence>MKPDLMQTSWPGSELPRTLPRAEQSRAERSPSRRQAPQLGEKLPERTQPPSHLLFPGNLCGPLSLAMAAMQDLCLLLLLMSPFCASRSIQNLVLEDSEGSGDSEGAPPDPTSARATLSASPTSGSLVVDSVNGTLHSFNILDGIVNFFQTYMLLIVVLGSLLLIILSIVCAAVITQQKHKASAYYPSSFPKKKYVDQNDKAGGAKAFSEVPEKLSDDRQEEPVDSTKQLQADILAAAQNLKSPTKVVMANGKSGPVEDPPVERKEEGPQKTEDVEEGSSKEEEEEEEEGEEKSPTETELPPETSATNNLADAETKEEEIPSVVETHPSPLEESKEAPPTEKPAMSASEGEKEQKEELSAPLTLDPTEESKN</sequence>
<feature type="compositionally biased region" description="Polar residues" evidence="1">
    <location>
        <begin position="113"/>
        <end position="123"/>
    </location>
</feature>
<evidence type="ECO:0000313" key="3">
    <source>
        <dbReference type="Proteomes" id="UP001652622"/>
    </source>
</evidence>
<feature type="compositionally biased region" description="Basic and acidic residues" evidence="1">
    <location>
        <begin position="260"/>
        <end position="280"/>
    </location>
</feature>
<keyword evidence="2" id="KW-0812">Transmembrane</keyword>
<dbReference type="GeneID" id="132709067"/>
<reference evidence="4" key="1">
    <citation type="submission" date="2025-08" db="UniProtKB">
        <authorList>
            <consortium name="RefSeq"/>
        </authorList>
    </citation>
    <scope>IDENTIFICATION</scope>
    <source>
        <tissue evidence="4">Blood</tissue>
    </source>
</reference>
<dbReference type="RefSeq" id="XP_060537724.1">
    <property type="nucleotide sequence ID" value="XM_060681741.1"/>
</dbReference>
<dbReference type="InterPro" id="IPR031453">
    <property type="entry name" value="TMEM119"/>
</dbReference>
<dbReference type="PANTHER" id="PTHR28645">
    <property type="entry name" value="TRANSMEMBRANE PROTEIN 119"/>
    <property type="match status" value="1"/>
</dbReference>
<dbReference type="Proteomes" id="UP001652622">
    <property type="component" value="Unplaced"/>
</dbReference>
<evidence type="ECO:0000313" key="4">
    <source>
        <dbReference type="RefSeq" id="XP_060537724.1"/>
    </source>
</evidence>
<dbReference type="PANTHER" id="PTHR28645:SF1">
    <property type="entry name" value="TRANSMEMBRANE PROTEIN 119"/>
    <property type="match status" value="1"/>
</dbReference>
<evidence type="ECO:0000256" key="2">
    <source>
        <dbReference type="SAM" id="Phobius"/>
    </source>
</evidence>
<feature type="region of interest" description="Disordered" evidence="1">
    <location>
        <begin position="244"/>
        <end position="371"/>
    </location>
</feature>
<keyword evidence="2" id="KW-0472">Membrane</keyword>
<organism evidence="3 4">
    <name type="scientific">Pantherophis guttatus</name>
    <name type="common">Corn snake</name>
    <name type="synonym">Elaphe guttata</name>
    <dbReference type="NCBI Taxonomy" id="94885"/>
    <lineage>
        <taxon>Eukaryota</taxon>
        <taxon>Metazoa</taxon>
        <taxon>Chordata</taxon>
        <taxon>Craniata</taxon>
        <taxon>Vertebrata</taxon>
        <taxon>Euteleostomi</taxon>
        <taxon>Lepidosauria</taxon>
        <taxon>Squamata</taxon>
        <taxon>Bifurcata</taxon>
        <taxon>Unidentata</taxon>
        <taxon>Episquamata</taxon>
        <taxon>Toxicofera</taxon>
        <taxon>Serpentes</taxon>
        <taxon>Colubroidea</taxon>
        <taxon>Colubridae</taxon>
        <taxon>Colubrinae</taxon>
        <taxon>Pantherophis</taxon>
    </lineage>
</organism>
<protein>
    <submittedName>
        <fullName evidence="4">Transmembrane protein 119-like</fullName>
    </submittedName>
</protein>
<name>A0ABM3YNM8_PANGU</name>
<feature type="compositionally biased region" description="Basic and acidic residues" evidence="1">
    <location>
        <begin position="348"/>
        <end position="357"/>
    </location>
</feature>
<feature type="region of interest" description="Disordered" evidence="1">
    <location>
        <begin position="1"/>
        <end position="51"/>
    </location>
</feature>
<feature type="region of interest" description="Disordered" evidence="1">
    <location>
        <begin position="200"/>
        <end position="227"/>
    </location>
</feature>
<feature type="transmembrane region" description="Helical" evidence="2">
    <location>
        <begin position="151"/>
        <end position="174"/>
    </location>
</feature>
<feature type="compositionally biased region" description="Basic and acidic residues" evidence="1">
    <location>
        <begin position="210"/>
        <end position="221"/>
    </location>
</feature>
<feature type="compositionally biased region" description="Acidic residues" evidence="1">
    <location>
        <begin position="281"/>
        <end position="290"/>
    </location>
</feature>
<keyword evidence="3" id="KW-1185">Reference proteome</keyword>
<feature type="compositionally biased region" description="Polar residues" evidence="1">
    <location>
        <begin position="1"/>
        <end position="11"/>
    </location>
</feature>
<dbReference type="Pfam" id="PF15724">
    <property type="entry name" value="TMEM119"/>
    <property type="match status" value="1"/>
</dbReference>
<feature type="region of interest" description="Disordered" evidence="1">
    <location>
        <begin position="96"/>
        <end position="123"/>
    </location>
</feature>
<keyword evidence="2" id="KW-1133">Transmembrane helix</keyword>
<accession>A0ABM3YNM8</accession>
<evidence type="ECO:0000256" key="1">
    <source>
        <dbReference type="SAM" id="MobiDB-lite"/>
    </source>
</evidence>
<proteinExistence type="predicted"/>